<dbReference type="PANTHER" id="PTHR28008:SF1">
    <property type="entry name" value="DOMAIN PROTEIN, PUTATIVE (AFU_ORTHOLOGUE AFUA_3G10980)-RELATED"/>
    <property type="match status" value="1"/>
</dbReference>
<keyword evidence="1" id="KW-1133">Transmembrane helix</keyword>
<feature type="domain" description="VanZ-like" evidence="2">
    <location>
        <begin position="53"/>
        <end position="115"/>
    </location>
</feature>
<name>A0ABY5UZ28_9BACT</name>
<dbReference type="InterPro" id="IPR006976">
    <property type="entry name" value="VanZ-like"/>
</dbReference>
<evidence type="ECO:0000256" key="1">
    <source>
        <dbReference type="SAM" id="Phobius"/>
    </source>
</evidence>
<dbReference type="RefSeq" id="WP_019246886.1">
    <property type="nucleotide sequence ID" value="NZ_CAPH01000023.1"/>
</dbReference>
<dbReference type="PANTHER" id="PTHR28008">
    <property type="entry name" value="DOMAIN PROTEIN, PUTATIVE (AFU_ORTHOLOGUE AFUA_3G10980)-RELATED"/>
    <property type="match status" value="1"/>
</dbReference>
<reference evidence="3" key="1">
    <citation type="journal article" date="2022" name="Cell">
        <title>Design, construction, and in vivo augmentation of a complex gut microbiome.</title>
        <authorList>
            <person name="Cheng A.G."/>
            <person name="Ho P.Y."/>
            <person name="Aranda-Diaz A."/>
            <person name="Jain S."/>
            <person name="Yu F.B."/>
            <person name="Meng X."/>
            <person name="Wang M."/>
            <person name="Iakiviak M."/>
            <person name="Nagashima K."/>
            <person name="Zhao A."/>
            <person name="Murugkar P."/>
            <person name="Patil A."/>
            <person name="Atabakhsh K."/>
            <person name="Weakley A."/>
            <person name="Yan J."/>
            <person name="Brumbaugh A.R."/>
            <person name="Higginbottom S."/>
            <person name="Dimas A."/>
            <person name="Shiver A.L."/>
            <person name="Deutschbauer A."/>
            <person name="Neff N."/>
            <person name="Sonnenburg J.L."/>
            <person name="Huang K.C."/>
            <person name="Fischbach M.A."/>
        </authorList>
    </citation>
    <scope>NUCLEOTIDE SEQUENCE</scope>
    <source>
        <strain evidence="3">AP11</strain>
    </source>
</reference>
<dbReference type="GeneID" id="82891823"/>
<feature type="transmembrane region" description="Helical" evidence="1">
    <location>
        <begin position="46"/>
        <end position="65"/>
    </location>
</feature>
<accession>A0ABY5UZ28</accession>
<sequence length="131" mass="14381">MNKNRYGFVVGGLFVVWTAVILLLSLVPGDELPPAGWLARIPHFDKIVHCGFYLIETGLLVLWFRPSPRGKFWIVAGVVAFSGVIELVQSVCGRSADWLDWAANALGAMAGVPAALWFGRRIDQGTRASRK</sequence>
<feature type="transmembrane region" description="Helical" evidence="1">
    <location>
        <begin position="72"/>
        <end position="89"/>
    </location>
</feature>
<keyword evidence="4" id="KW-1185">Reference proteome</keyword>
<evidence type="ECO:0000313" key="3">
    <source>
        <dbReference type="EMBL" id="UWN56739.1"/>
    </source>
</evidence>
<evidence type="ECO:0000313" key="4">
    <source>
        <dbReference type="Proteomes" id="UP001059295"/>
    </source>
</evidence>
<dbReference type="EMBL" id="CP102294">
    <property type="protein sequence ID" value="UWN56739.1"/>
    <property type="molecule type" value="Genomic_DNA"/>
</dbReference>
<keyword evidence="1" id="KW-0812">Transmembrane</keyword>
<feature type="transmembrane region" description="Helical" evidence="1">
    <location>
        <begin position="101"/>
        <end position="119"/>
    </location>
</feature>
<dbReference type="Pfam" id="PF04892">
    <property type="entry name" value="VanZ"/>
    <property type="match status" value="1"/>
</dbReference>
<feature type="transmembrane region" description="Helical" evidence="1">
    <location>
        <begin position="7"/>
        <end position="26"/>
    </location>
</feature>
<evidence type="ECO:0000259" key="2">
    <source>
        <dbReference type="Pfam" id="PF04892"/>
    </source>
</evidence>
<proteinExistence type="predicted"/>
<protein>
    <submittedName>
        <fullName evidence="3">VanZ family protein</fullName>
    </submittedName>
</protein>
<dbReference type="Proteomes" id="UP001059295">
    <property type="component" value="Chromosome"/>
</dbReference>
<organism evidence="3 4">
    <name type="scientific">Alistipes ihumii AP11</name>
    <dbReference type="NCBI Taxonomy" id="1211813"/>
    <lineage>
        <taxon>Bacteria</taxon>
        <taxon>Pseudomonadati</taxon>
        <taxon>Bacteroidota</taxon>
        <taxon>Bacteroidia</taxon>
        <taxon>Bacteroidales</taxon>
        <taxon>Rikenellaceae</taxon>
        <taxon>Alistipes</taxon>
    </lineage>
</organism>
<gene>
    <name evidence="3" type="ORF">NQ491_08775</name>
</gene>
<keyword evidence="1" id="KW-0472">Membrane</keyword>